<keyword evidence="2" id="KW-1185">Reference proteome</keyword>
<dbReference type="OrthoDB" id="5599486at2"/>
<evidence type="ECO:0008006" key="3">
    <source>
        <dbReference type="Google" id="ProtNLM"/>
    </source>
</evidence>
<name>A0A5A9W5I8_9GAMM</name>
<evidence type="ECO:0000313" key="2">
    <source>
        <dbReference type="Proteomes" id="UP000325302"/>
    </source>
</evidence>
<sequence length="264" mass="30411">MPGDLAESSGLAAYQGRFWTHNDSGHSAHLYEISAQGEVLRQVHPLKSVNIDWEDLAQDEQHLYIADCGNNLGDREWLQIYRVAWADLERTRHQGVVPSTQLDLRMADRQTEVRRHRHDQDCEALAVVGDELWLFSKNWSNQHTRLYRFNKTQMTQSRSAEAEYPVQGLITAADYDAESGLLALLGYQIYGLSVESFVWLLPLKLGQLPDWQQARRFKIDPPGQWEAVLWQEDALIITRERSLLGRAEIARLPIPFKQHLIKAD</sequence>
<evidence type="ECO:0000313" key="1">
    <source>
        <dbReference type="EMBL" id="KAA0875349.1"/>
    </source>
</evidence>
<organism evidence="1 2">
    <name type="scientific">Nitrincola tapanii</name>
    <dbReference type="NCBI Taxonomy" id="1708751"/>
    <lineage>
        <taxon>Bacteria</taxon>
        <taxon>Pseudomonadati</taxon>
        <taxon>Pseudomonadota</taxon>
        <taxon>Gammaproteobacteria</taxon>
        <taxon>Oceanospirillales</taxon>
        <taxon>Oceanospirillaceae</taxon>
        <taxon>Nitrincola</taxon>
    </lineage>
</organism>
<dbReference type="RefSeq" id="WP_149390357.1">
    <property type="nucleotide sequence ID" value="NZ_SMRS01000003.1"/>
</dbReference>
<comment type="caution">
    <text evidence="1">The sequence shown here is derived from an EMBL/GenBank/DDBJ whole genome shotgun (WGS) entry which is preliminary data.</text>
</comment>
<proteinExistence type="predicted"/>
<accession>A0A5A9W5I8</accession>
<gene>
    <name evidence="1" type="ORF">E1H14_04985</name>
</gene>
<protein>
    <recommendedName>
        <fullName evidence="3">Phytase-like domain-containing protein</fullName>
    </recommendedName>
</protein>
<reference evidence="1 2" key="1">
    <citation type="submission" date="2019-03" db="EMBL/GenBank/DDBJ databases">
        <title>Nitrincola sp. nov. isolated from an Indian soda lake.</title>
        <authorList>
            <person name="Joshi A."/>
            <person name="Thite S.V."/>
            <person name="Joseph N."/>
            <person name="Dhotre D."/>
            <person name="Moorthy M."/>
            <person name="Shouche Y.S."/>
        </authorList>
    </citation>
    <scope>NUCLEOTIDE SEQUENCE [LARGE SCALE GENOMIC DNA]</scope>
    <source>
        <strain evidence="1 2">MEB193</strain>
    </source>
</reference>
<dbReference type="AlphaFoldDB" id="A0A5A9W5I8"/>
<dbReference type="EMBL" id="SMRS01000003">
    <property type="protein sequence ID" value="KAA0875349.1"/>
    <property type="molecule type" value="Genomic_DNA"/>
</dbReference>
<dbReference type="Proteomes" id="UP000325302">
    <property type="component" value="Unassembled WGS sequence"/>
</dbReference>